<dbReference type="EMBL" id="CP039353">
    <property type="protein sequence ID" value="QCE05822.1"/>
    <property type="molecule type" value="Genomic_DNA"/>
</dbReference>
<evidence type="ECO:0000313" key="3">
    <source>
        <dbReference type="Proteomes" id="UP000501690"/>
    </source>
</evidence>
<feature type="region of interest" description="Disordered" evidence="1">
    <location>
        <begin position="45"/>
        <end position="64"/>
    </location>
</feature>
<keyword evidence="3" id="KW-1185">Reference proteome</keyword>
<dbReference type="AlphaFoldDB" id="A0A4D6MYT9"/>
<name>A0A4D6MYT9_VIGUN</name>
<evidence type="ECO:0000256" key="1">
    <source>
        <dbReference type="SAM" id="MobiDB-lite"/>
    </source>
</evidence>
<organism evidence="2 3">
    <name type="scientific">Vigna unguiculata</name>
    <name type="common">Cowpea</name>
    <dbReference type="NCBI Taxonomy" id="3917"/>
    <lineage>
        <taxon>Eukaryota</taxon>
        <taxon>Viridiplantae</taxon>
        <taxon>Streptophyta</taxon>
        <taxon>Embryophyta</taxon>
        <taxon>Tracheophyta</taxon>
        <taxon>Spermatophyta</taxon>
        <taxon>Magnoliopsida</taxon>
        <taxon>eudicotyledons</taxon>
        <taxon>Gunneridae</taxon>
        <taxon>Pentapetalae</taxon>
        <taxon>rosids</taxon>
        <taxon>fabids</taxon>
        <taxon>Fabales</taxon>
        <taxon>Fabaceae</taxon>
        <taxon>Papilionoideae</taxon>
        <taxon>50 kb inversion clade</taxon>
        <taxon>NPAAA clade</taxon>
        <taxon>indigoferoid/millettioid clade</taxon>
        <taxon>Phaseoleae</taxon>
        <taxon>Vigna</taxon>
    </lineage>
</organism>
<sequence length="64" mass="7324">MNDDDKEEGRHNLQRRHNLRQPRGDKDKKLLSVLVVVEPPSTVAQPSTAARRQRQETSICLCDS</sequence>
<dbReference type="Proteomes" id="UP000501690">
    <property type="component" value="Linkage Group LG9"/>
</dbReference>
<evidence type="ECO:0000313" key="2">
    <source>
        <dbReference type="EMBL" id="QCE05822.1"/>
    </source>
</evidence>
<reference evidence="2 3" key="1">
    <citation type="submission" date="2019-04" db="EMBL/GenBank/DDBJ databases">
        <title>An improved genome assembly and genetic linkage map for asparagus bean, Vigna unguiculata ssp. sesquipedialis.</title>
        <authorList>
            <person name="Xia Q."/>
            <person name="Zhang R."/>
            <person name="Dong Y."/>
        </authorList>
    </citation>
    <scope>NUCLEOTIDE SEQUENCE [LARGE SCALE GENOMIC DNA]</scope>
    <source>
        <tissue evidence="2">Leaf</tissue>
    </source>
</reference>
<protein>
    <submittedName>
        <fullName evidence="2">Uncharacterized protein</fullName>
    </submittedName>
</protein>
<gene>
    <name evidence="2" type="ORF">DEO72_LG9g828</name>
</gene>
<proteinExistence type="predicted"/>
<accession>A0A4D6MYT9</accession>
<feature type="region of interest" description="Disordered" evidence="1">
    <location>
        <begin position="1"/>
        <end position="28"/>
    </location>
</feature>